<keyword evidence="2 4" id="KW-0238">DNA-binding</keyword>
<evidence type="ECO:0000256" key="3">
    <source>
        <dbReference type="ARBA" id="ARBA00023163"/>
    </source>
</evidence>
<keyword evidence="1" id="KW-0805">Transcription regulation</keyword>
<dbReference type="EMBL" id="VSSB01000001">
    <property type="protein sequence ID" value="TYL52911.1"/>
    <property type="molecule type" value="Genomic_DNA"/>
</dbReference>
<dbReference type="Pfam" id="PF00440">
    <property type="entry name" value="TetR_N"/>
    <property type="match status" value="1"/>
</dbReference>
<evidence type="ECO:0000313" key="6">
    <source>
        <dbReference type="EMBL" id="TYL52911.1"/>
    </source>
</evidence>
<name>A0A5S4V6J0_9MICO</name>
<dbReference type="InterPro" id="IPR009057">
    <property type="entry name" value="Homeodomain-like_sf"/>
</dbReference>
<organism evidence="6 7">
    <name type="scientific">Agromyces mariniharenae</name>
    <dbReference type="NCBI Taxonomy" id="2604423"/>
    <lineage>
        <taxon>Bacteria</taxon>
        <taxon>Bacillati</taxon>
        <taxon>Actinomycetota</taxon>
        <taxon>Actinomycetes</taxon>
        <taxon>Micrococcales</taxon>
        <taxon>Microbacteriaceae</taxon>
        <taxon>Agromyces</taxon>
    </lineage>
</organism>
<dbReference type="SUPFAM" id="SSF48498">
    <property type="entry name" value="Tetracyclin repressor-like, C-terminal domain"/>
    <property type="match status" value="1"/>
</dbReference>
<dbReference type="PANTHER" id="PTHR30055:SF234">
    <property type="entry name" value="HTH-TYPE TRANSCRIPTIONAL REGULATOR BETI"/>
    <property type="match status" value="1"/>
</dbReference>
<dbReference type="InterPro" id="IPR001647">
    <property type="entry name" value="HTH_TetR"/>
</dbReference>
<dbReference type="InterPro" id="IPR050109">
    <property type="entry name" value="HTH-type_TetR-like_transc_reg"/>
</dbReference>
<sequence length="218" mass="23390">MVSSPATSRVRKQPEERRAEIVGEAARIALADGLEGITVRAVAEGLGVRPGLISHYFPITEGLVIEAFVRAVTDERELLVPEDGDPMTRMAHLVAYAEGDAGRDAARLWLNARHLCRFTPALGDALLEQEELDRNRLTALIEAGVAAGEFRTDDPFGACVRILVAVDGVGAYANNVGTFTDESFTRFVTDVAEQSLGLHARELHAVAAPLRGSATDEG</sequence>
<dbReference type="Proteomes" id="UP000325243">
    <property type="component" value="Unassembled WGS sequence"/>
</dbReference>
<feature type="DNA-binding region" description="H-T-H motif" evidence="4">
    <location>
        <begin position="38"/>
        <end position="57"/>
    </location>
</feature>
<dbReference type="GO" id="GO:0003700">
    <property type="term" value="F:DNA-binding transcription factor activity"/>
    <property type="evidence" value="ECO:0007669"/>
    <property type="project" value="TreeGrafter"/>
</dbReference>
<dbReference type="InterPro" id="IPR036271">
    <property type="entry name" value="Tet_transcr_reg_TetR-rel_C_sf"/>
</dbReference>
<evidence type="ECO:0000313" key="7">
    <source>
        <dbReference type="Proteomes" id="UP000325243"/>
    </source>
</evidence>
<dbReference type="AlphaFoldDB" id="A0A5S4V6J0"/>
<dbReference type="PANTHER" id="PTHR30055">
    <property type="entry name" value="HTH-TYPE TRANSCRIPTIONAL REGULATOR RUTR"/>
    <property type="match status" value="1"/>
</dbReference>
<evidence type="ECO:0000256" key="4">
    <source>
        <dbReference type="PROSITE-ProRule" id="PRU00335"/>
    </source>
</evidence>
<dbReference type="SUPFAM" id="SSF46689">
    <property type="entry name" value="Homeodomain-like"/>
    <property type="match status" value="1"/>
</dbReference>
<keyword evidence="7" id="KW-1185">Reference proteome</keyword>
<reference evidence="6 7" key="1">
    <citation type="submission" date="2019-08" db="EMBL/GenBank/DDBJ databases">
        <authorList>
            <person name="Hu J."/>
        </authorList>
    </citation>
    <scope>NUCLEOTIDE SEQUENCE [LARGE SCALE GENOMIC DNA]</scope>
    <source>
        <strain evidence="6 7">NEAU-184</strain>
    </source>
</reference>
<keyword evidence="3" id="KW-0804">Transcription</keyword>
<proteinExistence type="predicted"/>
<evidence type="ECO:0000256" key="1">
    <source>
        <dbReference type="ARBA" id="ARBA00023015"/>
    </source>
</evidence>
<dbReference type="Gene3D" id="1.10.357.10">
    <property type="entry name" value="Tetracycline Repressor, domain 2"/>
    <property type="match status" value="1"/>
</dbReference>
<dbReference type="GO" id="GO:0000976">
    <property type="term" value="F:transcription cis-regulatory region binding"/>
    <property type="evidence" value="ECO:0007669"/>
    <property type="project" value="TreeGrafter"/>
</dbReference>
<evidence type="ECO:0000259" key="5">
    <source>
        <dbReference type="PROSITE" id="PS50977"/>
    </source>
</evidence>
<feature type="domain" description="HTH tetR-type" evidence="5">
    <location>
        <begin position="15"/>
        <end position="75"/>
    </location>
</feature>
<protein>
    <submittedName>
        <fullName evidence="6">TetR family transcriptional regulator</fullName>
    </submittedName>
</protein>
<dbReference type="PROSITE" id="PS50977">
    <property type="entry name" value="HTH_TETR_2"/>
    <property type="match status" value="1"/>
</dbReference>
<gene>
    <name evidence="6" type="ORF">FYC51_04040</name>
</gene>
<dbReference type="RefSeq" id="WP_148732374.1">
    <property type="nucleotide sequence ID" value="NZ_VSSB01000001.1"/>
</dbReference>
<comment type="caution">
    <text evidence="6">The sequence shown here is derived from an EMBL/GenBank/DDBJ whole genome shotgun (WGS) entry which is preliminary data.</text>
</comment>
<evidence type="ECO:0000256" key="2">
    <source>
        <dbReference type="ARBA" id="ARBA00023125"/>
    </source>
</evidence>
<accession>A0A5S4V6J0</accession>